<dbReference type="GO" id="GO:0016787">
    <property type="term" value="F:hydrolase activity"/>
    <property type="evidence" value="ECO:0007669"/>
    <property type="project" value="UniProtKB-KW"/>
</dbReference>
<dbReference type="PRINTS" id="PR00412">
    <property type="entry name" value="EPOXHYDRLASE"/>
</dbReference>
<evidence type="ECO:0000256" key="1">
    <source>
        <dbReference type="ARBA" id="ARBA00022801"/>
    </source>
</evidence>
<name>A0A438MCN2_9ACTN</name>
<dbReference type="SUPFAM" id="SSF53474">
    <property type="entry name" value="alpha/beta-Hydrolases"/>
    <property type="match status" value="1"/>
</dbReference>
<evidence type="ECO:0000259" key="2">
    <source>
        <dbReference type="Pfam" id="PF00561"/>
    </source>
</evidence>
<sequence length="287" mass="32666">MTEPTIESRMADLDGLRMHYVIAGEGPLLVLLHGWPQSSYCWRRLIPALAGRFTVVAPDLRGYGRTDKPVAGYDKRTMAADIRALARSLGHSTLVLAGHDRGARVAHRYALDHPGEVERLVVMDIIPTREMWRRFDMTTGLASGTWHWTFHLQPDLPERLAGQDVRGYLGYFFEKWTVQRSRLEVEEYVRAFEQPGALRAGFEDYRASFPYDAEHDDADYNAGRRLEMPVLALWGAAGLPSRVPVLDIWRDYALDVRGAEIPECGHFLAEEQPDAVLAHLWNFLLPR</sequence>
<dbReference type="PANTHER" id="PTHR43329">
    <property type="entry name" value="EPOXIDE HYDROLASE"/>
    <property type="match status" value="1"/>
</dbReference>
<comment type="caution">
    <text evidence="3">The sequence shown here is derived from an EMBL/GenBank/DDBJ whole genome shotgun (WGS) entry which is preliminary data.</text>
</comment>
<dbReference type="InterPro" id="IPR029058">
    <property type="entry name" value="AB_hydrolase_fold"/>
</dbReference>
<evidence type="ECO:0000313" key="4">
    <source>
        <dbReference type="Proteomes" id="UP000284824"/>
    </source>
</evidence>
<dbReference type="Gene3D" id="3.40.50.1820">
    <property type="entry name" value="alpha/beta hydrolase"/>
    <property type="match status" value="1"/>
</dbReference>
<proteinExistence type="predicted"/>
<dbReference type="EMBL" id="SAUN01000001">
    <property type="protein sequence ID" value="RVX43427.1"/>
    <property type="molecule type" value="Genomic_DNA"/>
</dbReference>
<dbReference type="PRINTS" id="PR00111">
    <property type="entry name" value="ABHYDROLASE"/>
</dbReference>
<dbReference type="InterPro" id="IPR000639">
    <property type="entry name" value="Epox_hydrolase-like"/>
</dbReference>
<gene>
    <name evidence="3" type="ORF">EDD27_6109</name>
</gene>
<dbReference type="RefSeq" id="WP_206641719.1">
    <property type="nucleotide sequence ID" value="NZ_SAUN01000001.1"/>
</dbReference>
<dbReference type="Pfam" id="PF00561">
    <property type="entry name" value="Abhydrolase_1"/>
    <property type="match status" value="1"/>
</dbReference>
<reference evidence="3 4" key="1">
    <citation type="submission" date="2019-01" db="EMBL/GenBank/DDBJ databases">
        <title>Sequencing the genomes of 1000 actinobacteria strains.</title>
        <authorList>
            <person name="Klenk H.-P."/>
        </authorList>
    </citation>
    <scope>NUCLEOTIDE SEQUENCE [LARGE SCALE GENOMIC DNA]</scope>
    <source>
        <strain evidence="3 4">DSM 43925</strain>
    </source>
</reference>
<keyword evidence="1" id="KW-0378">Hydrolase</keyword>
<protein>
    <submittedName>
        <fullName evidence="3">Pimeloyl-ACP methyl ester carboxylesterase</fullName>
    </submittedName>
</protein>
<dbReference type="InterPro" id="IPR000073">
    <property type="entry name" value="AB_hydrolase_1"/>
</dbReference>
<dbReference type="Proteomes" id="UP000284824">
    <property type="component" value="Unassembled WGS sequence"/>
</dbReference>
<evidence type="ECO:0000313" key="3">
    <source>
        <dbReference type="EMBL" id="RVX43427.1"/>
    </source>
</evidence>
<dbReference type="AlphaFoldDB" id="A0A438MCN2"/>
<organism evidence="3 4">
    <name type="scientific">Nonomuraea polychroma</name>
    <dbReference type="NCBI Taxonomy" id="46176"/>
    <lineage>
        <taxon>Bacteria</taxon>
        <taxon>Bacillati</taxon>
        <taxon>Actinomycetota</taxon>
        <taxon>Actinomycetes</taxon>
        <taxon>Streptosporangiales</taxon>
        <taxon>Streptosporangiaceae</taxon>
        <taxon>Nonomuraea</taxon>
    </lineage>
</organism>
<keyword evidence="4" id="KW-1185">Reference proteome</keyword>
<feature type="domain" description="AB hydrolase-1" evidence="2">
    <location>
        <begin position="27"/>
        <end position="271"/>
    </location>
</feature>
<accession>A0A438MCN2</accession>